<dbReference type="GeneID" id="14909818"/>
<dbReference type="OMA" id="IFIFREE"/>
<dbReference type="GO" id="GO:0031625">
    <property type="term" value="F:ubiquitin protein ligase binding"/>
    <property type="evidence" value="ECO:0007669"/>
    <property type="project" value="InterPro"/>
</dbReference>
<dbReference type="SMART" id="SM00884">
    <property type="entry name" value="Cullin_Nedd8"/>
    <property type="match status" value="1"/>
</dbReference>
<evidence type="ECO:0000256" key="5">
    <source>
        <dbReference type="RuleBase" id="RU003829"/>
    </source>
</evidence>
<dbReference type="SUPFAM" id="SSF74788">
    <property type="entry name" value="Cullin repeat-like"/>
    <property type="match status" value="1"/>
</dbReference>
<accession>G0QMB2</accession>
<dbReference type="STRING" id="857967.G0QMB2"/>
<protein>
    <recommendedName>
        <fullName evidence="6">Cullin family profile domain-containing protein</fullName>
    </recommendedName>
</protein>
<dbReference type="InterPro" id="IPR045093">
    <property type="entry name" value="Cullin"/>
</dbReference>
<name>G0QMB2_ICHMU</name>
<evidence type="ECO:0000313" key="7">
    <source>
        <dbReference type="EMBL" id="EGR33634.1"/>
    </source>
</evidence>
<dbReference type="InterPro" id="IPR036390">
    <property type="entry name" value="WH_DNA-bd_sf"/>
</dbReference>
<dbReference type="eggNOG" id="KOG2166">
    <property type="taxonomic scope" value="Eukaryota"/>
</dbReference>
<organism evidence="7 8">
    <name type="scientific">Ichthyophthirius multifiliis</name>
    <name type="common">White spot disease agent</name>
    <name type="synonym">Ich</name>
    <dbReference type="NCBI Taxonomy" id="5932"/>
    <lineage>
        <taxon>Eukaryota</taxon>
        <taxon>Sar</taxon>
        <taxon>Alveolata</taxon>
        <taxon>Ciliophora</taxon>
        <taxon>Intramacronucleata</taxon>
        <taxon>Oligohymenophorea</taxon>
        <taxon>Hymenostomatida</taxon>
        <taxon>Ophryoglenina</taxon>
        <taxon>Ichthyophthirius</taxon>
    </lineage>
</organism>
<dbReference type="FunCoup" id="G0QMB2">
    <property type="interactions" value="282"/>
</dbReference>
<dbReference type="InterPro" id="IPR036388">
    <property type="entry name" value="WH-like_DNA-bd_sf"/>
</dbReference>
<evidence type="ECO:0000256" key="2">
    <source>
        <dbReference type="ARBA" id="ARBA00022499"/>
    </source>
</evidence>
<dbReference type="PANTHER" id="PTHR11932">
    <property type="entry name" value="CULLIN"/>
    <property type="match status" value="1"/>
</dbReference>
<dbReference type="Gene3D" id="3.30.230.130">
    <property type="entry name" value="Cullin, Chain C, Domain 2"/>
    <property type="match status" value="1"/>
</dbReference>
<dbReference type="Pfam" id="PF00888">
    <property type="entry name" value="Cullin"/>
    <property type="match status" value="1"/>
</dbReference>
<dbReference type="SUPFAM" id="SSF75632">
    <property type="entry name" value="Cullin homology domain"/>
    <property type="match status" value="1"/>
</dbReference>
<dbReference type="AlphaFoldDB" id="G0QMB2"/>
<dbReference type="InParanoid" id="G0QMB2"/>
<keyword evidence="2" id="KW-1017">Isopeptide bond</keyword>
<dbReference type="PROSITE" id="PS50069">
    <property type="entry name" value="CULLIN_2"/>
    <property type="match status" value="1"/>
</dbReference>
<evidence type="ECO:0000256" key="1">
    <source>
        <dbReference type="ARBA" id="ARBA00006019"/>
    </source>
</evidence>
<dbReference type="SMART" id="SM00182">
    <property type="entry name" value="CULLIN"/>
    <property type="match status" value="1"/>
</dbReference>
<keyword evidence="3" id="KW-0832">Ubl conjugation</keyword>
<reference evidence="7 8" key="1">
    <citation type="submission" date="2011-07" db="EMBL/GenBank/DDBJ databases">
        <authorList>
            <person name="Coyne R."/>
            <person name="Brami D."/>
            <person name="Johnson J."/>
            <person name="Hostetler J."/>
            <person name="Hannick L."/>
            <person name="Clark T."/>
            <person name="Cassidy-Hanley D."/>
            <person name="Inman J."/>
        </authorList>
    </citation>
    <scope>NUCLEOTIDE SEQUENCE [LARGE SCALE GENOMIC DNA]</scope>
    <source>
        <strain evidence="7 8">G5</strain>
    </source>
</reference>
<comment type="similarity">
    <text evidence="1 4 5">Belongs to the cullin family.</text>
</comment>
<evidence type="ECO:0000313" key="8">
    <source>
        <dbReference type="Proteomes" id="UP000008983"/>
    </source>
</evidence>
<dbReference type="GO" id="GO:0006511">
    <property type="term" value="P:ubiquitin-dependent protein catabolic process"/>
    <property type="evidence" value="ECO:0007669"/>
    <property type="project" value="InterPro"/>
</dbReference>
<gene>
    <name evidence="7" type="ORF">IMG5_047430</name>
</gene>
<dbReference type="Pfam" id="PF26557">
    <property type="entry name" value="Cullin_AB"/>
    <property type="match status" value="1"/>
</dbReference>
<dbReference type="SUPFAM" id="SSF46785">
    <property type="entry name" value="Winged helix' DNA-binding domain"/>
    <property type="match status" value="1"/>
</dbReference>
<evidence type="ECO:0000259" key="6">
    <source>
        <dbReference type="PROSITE" id="PS50069"/>
    </source>
</evidence>
<dbReference type="InterPro" id="IPR036317">
    <property type="entry name" value="Cullin_homology_sf"/>
</dbReference>
<dbReference type="RefSeq" id="XP_004037620.1">
    <property type="nucleotide sequence ID" value="XM_004037572.1"/>
</dbReference>
<proteinExistence type="inferred from homology"/>
<dbReference type="EMBL" id="GL983414">
    <property type="protein sequence ID" value="EGR33634.1"/>
    <property type="molecule type" value="Genomic_DNA"/>
</dbReference>
<dbReference type="InterPro" id="IPR016159">
    <property type="entry name" value="Cullin_repeat-like_dom_sf"/>
</dbReference>
<dbReference type="InterPro" id="IPR001373">
    <property type="entry name" value="Cullin_N"/>
</dbReference>
<feature type="domain" description="Cullin family profile" evidence="6">
    <location>
        <begin position="408"/>
        <end position="633"/>
    </location>
</feature>
<dbReference type="OrthoDB" id="435621at2759"/>
<sequence length="767" mass="91485">MNDTFKKNVNLYEEAVSQIQNINQKVLKLLKNDQTVVISNAEFMPCYNAVLQACDCSQDPSNINQSQIQNNEELLFNYYIQLIKNYLNTNLIECQSINDQEVYVDTVHYQYKNFQIYLHWLHKLFYYLDNFYLKNKNTNLHSEGFKNYREDYFNIINKKLFKTIVHFQIFLREDQTIPREKVKKLIKIYNEVGFKKTAKLTRIANTYDYVFEIDDSKKYYEENFQNPFADEMEIYYQKKINEWAVLSTPEYVQEALNSFQKEEDIASQYYHNSSRIIINRIEQIVIQQQSEQLVNNEQTGLAVMFKEKKEQEMQNLYKLFQRVKETLEHIAKKITIYIQFHGQSYNDLTEQRKNENQTQKDIAIEYIEKVFQLKKECDHLIQDIFSNNILLQKARDSAFQYFLNKCDKSTFFLATHADVILKTENLQNDQEIEEKLSQIAKIFVYFYSRDTFFKHYQKFFSNRLLNSTSRNKEAEKQLISKFKTEAGQAGVNKIETMLKDINNSEEFHQEIKKQLSQYQVELFANVLTTGSWPLQKIQDNCEIPEQLQDMVNKFKQIYKDKYKGRNINWLFSQGTAEISFKTQKEKYILIVSTYQMIALQKLQAQGNSVTFQKLLQVSGIENSELQNAIIPFVKLKILNCQGIKNDVFEENNEIEINVNFAFKQKRIRCIPGGKQGQIKKQKEEEMGKQQFQEEVSKEREYILDACIVRVMKSRKIMKHNELIPEVIKLVNNFKPEIPVIKRRIESLIERDYIKRDQYDKNSFHYVP</sequence>
<dbReference type="Pfam" id="PF10557">
    <property type="entry name" value="Cullin_Nedd8"/>
    <property type="match status" value="1"/>
</dbReference>
<dbReference type="FunFam" id="1.10.10.10:FF:000014">
    <property type="entry name" value="Cullin 1"/>
    <property type="match status" value="1"/>
</dbReference>
<dbReference type="InterPro" id="IPR019559">
    <property type="entry name" value="Cullin_neddylation_domain"/>
</dbReference>
<dbReference type="Gene3D" id="1.20.1310.10">
    <property type="entry name" value="Cullin Repeats"/>
    <property type="match status" value="4"/>
</dbReference>
<evidence type="ECO:0000256" key="3">
    <source>
        <dbReference type="ARBA" id="ARBA00022843"/>
    </source>
</evidence>
<keyword evidence="8" id="KW-1185">Reference proteome</keyword>
<dbReference type="InterPro" id="IPR059120">
    <property type="entry name" value="Cullin-like_AB"/>
</dbReference>
<evidence type="ECO:0000256" key="4">
    <source>
        <dbReference type="PROSITE-ProRule" id="PRU00330"/>
    </source>
</evidence>
<dbReference type="InterPro" id="IPR016158">
    <property type="entry name" value="Cullin_homology"/>
</dbReference>
<dbReference type="Gene3D" id="1.10.10.10">
    <property type="entry name" value="Winged helix-like DNA-binding domain superfamily/Winged helix DNA-binding domain"/>
    <property type="match status" value="1"/>
</dbReference>
<dbReference type="Proteomes" id="UP000008983">
    <property type="component" value="Unassembled WGS sequence"/>
</dbReference>